<evidence type="ECO:0000256" key="2">
    <source>
        <dbReference type="SAM" id="SignalP"/>
    </source>
</evidence>
<feature type="compositionally biased region" description="Low complexity" evidence="1">
    <location>
        <begin position="47"/>
        <end position="65"/>
    </location>
</feature>
<dbReference type="Proteomes" id="UP000271626">
    <property type="component" value="Chromosome"/>
</dbReference>
<accession>A0A3P8KQ23</accession>
<dbReference type="PROSITE" id="PS51257">
    <property type="entry name" value="PROKAR_LIPOPROTEIN"/>
    <property type="match status" value="1"/>
</dbReference>
<dbReference type="EMBL" id="LR131273">
    <property type="protein sequence ID" value="VDR38257.1"/>
    <property type="molecule type" value="Genomic_DNA"/>
</dbReference>
<evidence type="ECO:0000256" key="1">
    <source>
        <dbReference type="SAM" id="MobiDB-lite"/>
    </source>
</evidence>
<feature type="signal peptide" evidence="2">
    <location>
        <begin position="1"/>
        <end position="30"/>
    </location>
</feature>
<reference evidence="3 4" key="1">
    <citation type="submission" date="2018-12" db="EMBL/GenBank/DDBJ databases">
        <authorList>
            <consortium name="Pathogen Informatics"/>
        </authorList>
    </citation>
    <scope>NUCLEOTIDE SEQUENCE [LARGE SCALE GENOMIC DNA]</scope>
    <source>
        <strain evidence="3 4">NCTC10741</strain>
    </source>
</reference>
<evidence type="ECO:0000313" key="4">
    <source>
        <dbReference type="Proteomes" id="UP000271626"/>
    </source>
</evidence>
<feature type="chain" id="PRO_5039005048" description="Lipoprotein" evidence="2">
    <location>
        <begin position="31"/>
        <end position="161"/>
    </location>
</feature>
<name>A0A3P8KQ23_TSUPA</name>
<sequence>MMRKVRQYSLQIVIAACVIGPMAGCGVEHAGSAPTTYVRPGHTLPASTTSVSSPTAVSSSVPEPTTVPTITDTCSGSYWYGDAVNTHVWIGRRVAQDARIVVTTTDGKVSSWTNTVTSDDGYARKGWYSESTTPLLGTPVATVARVDLQIDGRTCPIRKTG</sequence>
<protein>
    <recommendedName>
        <fullName evidence="5">Lipoprotein</fullName>
    </recommendedName>
</protein>
<evidence type="ECO:0008006" key="5">
    <source>
        <dbReference type="Google" id="ProtNLM"/>
    </source>
</evidence>
<dbReference type="AlphaFoldDB" id="A0A3P8KQ23"/>
<gene>
    <name evidence="3" type="ORF">NCTC10741_01373</name>
</gene>
<feature type="region of interest" description="Disordered" evidence="1">
    <location>
        <begin position="44"/>
        <end position="65"/>
    </location>
</feature>
<keyword evidence="2" id="KW-0732">Signal</keyword>
<evidence type="ECO:0000313" key="3">
    <source>
        <dbReference type="EMBL" id="VDR38257.1"/>
    </source>
</evidence>
<proteinExistence type="predicted"/>
<organism evidence="3 4">
    <name type="scientific">Tsukamurella paurometabola</name>
    <name type="common">Corynebacterium paurometabolum</name>
    <dbReference type="NCBI Taxonomy" id="2061"/>
    <lineage>
        <taxon>Bacteria</taxon>
        <taxon>Bacillati</taxon>
        <taxon>Actinomycetota</taxon>
        <taxon>Actinomycetes</taxon>
        <taxon>Mycobacteriales</taxon>
        <taxon>Tsukamurellaceae</taxon>
        <taxon>Tsukamurella</taxon>
    </lineage>
</organism>